<keyword evidence="1" id="KW-0812">Transmembrane</keyword>
<proteinExistence type="predicted"/>
<evidence type="ECO:0000256" key="1">
    <source>
        <dbReference type="SAM" id="Phobius"/>
    </source>
</evidence>
<evidence type="ECO:0000313" key="3">
    <source>
        <dbReference type="EMBL" id="RXF70962.1"/>
    </source>
</evidence>
<sequence>MSVATRLRRLAPYVIILAVGLALYVVAGRIAYMEIPGQIGPDRWPKLIISLMIGVCVFEIGRRLLMSPAADEPAQDAEGWEDDEAGPPWAVFGAVAITVAYLLSLNTVGFVIGTLFYVAGLMWLGGPRRPGLVAIMSLAIAAVFAFVFMKLIFVALPTGSPPFSWVSFAVMKLFGV</sequence>
<keyword evidence="1" id="KW-1133">Transmembrane helix</keyword>
<feature type="transmembrane region" description="Helical" evidence="1">
    <location>
        <begin position="89"/>
        <end position="119"/>
    </location>
</feature>
<dbReference type="Pfam" id="PF07331">
    <property type="entry name" value="TctB"/>
    <property type="match status" value="1"/>
</dbReference>
<feature type="transmembrane region" description="Helical" evidence="1">
    <location>
        <begin position="131"/>
        <end position="156"/>
    </location>
</feature>
<dbReference type="AlphaFoldDB" id="A0A4V1KIK0"/>
<dbReference type="EMBL" id="RYFI01000016">
    <property type="protein sequence ID" value="RXF70962.1"/>
    <property type="molecule type" value="Genomic_DNA"/>
</dbReference>
<dbReference type="Proteomes" id="UP000289708">
    <property type="component" value="Unassembled WGS sequence"/>
</dbReference>
<feature type="transmembrane region" description="Helical" evidence="1">
    <location>
        <begin position="12"/>
        <end position="32"/>
    </location>
</feature>
<evidence type="ECO:0000313" key="4">
    <source>
        <dbReference type="Proteomes" id="UP000289708"/>
    </source>
</evidence>
<reference evidence="3 4" key="1">
    <citation type="submission" date="2018-12" db="EMBL/GenBank/DDBJ databases">
        <title>bacterium Hansschlegelia zhihuaiae S113.</title>
        <authorList>
            <person name="He J."/>
        </authorList>
    </citation>
    <scope>NUCLEOTIDE SEQUENCE [LARGE SCALE GENOMIC DNA]</scope>
    <source>
        <strain evidence="3 4">S 113</strain>
    </source>
</reference>
<feature type="domain" description="DUF1468" evidence="2">
    <location>
        <begin position="18"/>
        <end position="157"/>
    </location>
</feature>
<organism evidence="3 4">
    <name type="scientific">Hansschlegelia zhihuaiae</name>
    <dbReference type="NCBI Taxonomy" id="405005"/>
    <lineage>
        <taxon>Bacteria</taxon>
        <taxon>Pseudomonadati</taxon>
        <taxon>Pseudomonadota</taxon>
        <taxon>Alphaproteobacteria</taxon>
        <taxon>Hyphomicrobiales</taxon>
        <taxon>Methylopilaceae</taxon>
        <taxon>Hansschlegelia</taxon>
    </lineage>
</organism>
<protein>
    <submittedName>
        <fullName evidence="3">Tripartite tricarboxylate transporter TctB family protein</fullName>
    </submittedName>
</protein>
<dbReference type="RefSeq" id="WP_128778528.1">
    <property type="nucleotide sequence ID" value="NZ_RYFI01000016.1"/>
</dbReference>
<dbReference type="InterPro" id="IPR009936">
    <property type="entry name" value="DUF1468"/>
</dbReference>
<comment type="caution">
    <text evidence="3">The sequence shown here is derived from an EMBL/GenBank/DDBJ whole genome shotgun (WGS) entry which is preliminary data.</text>
</comment>
<keyword evidence="4" id="KW-1185">Reference proteome</keyword>
<keyword evidence="1" id="KW-0472">Membrane</keyword>
<evidence type="ECO:0000259" key="2">
    <source>
        <dbReference type="Pfam" id="PF07331"/>
    </source>
</evidence>
<dbReference type="OrthoDB" id="8266164at2"/>
<gene>
    <name evidence="3" type="ORF">EK403_16280</name>
</gene>
<feature type="transmembrane region" description="Helical" evidence="1">
    <location>
        <begin position="44"/>
        <end position="61"/>
    </location>
</feature>
<accession>A0A4V1KIK0</accession>
<name>A0A4V1KIK0_9HYPH</name>